<feature type="region of interest" description="Disordered" evidence="1">
    <location>
        <begin position="1"/>
        <end position="153"/>
    </location>
</feature>
<feature type="compositionally biased region" description="Basic residues" evidence="1">
    <location>
        <begin position="114"/>
        <end position="125"/>
    </location>
</feature>
<feature type="compositionally biased region" description="Low complexity" evidence="1">
    <location>
        <begin position="48"/>
        <end position="57"/>
    </location>
</feature>
<organism evidence="2 3">
    <name type="scientific">Trichoglossum hirsutum</name>
    <dbReference type="NCBI Taxonomy" id="265104"/>
    <lineage>
        <taxon>Eukaryota</taxon>
        <taxon>Fungi</taxon>
        <taxon>Dikarya</taxon>
        <taxon>Ascomycota</taxon>
        <taxon>Pezizomycotina</taxon>
        <taxon>Geoglossomycetes</taxon>
        <taxon>Geoglossales</taxon>
        <taxon>Geoglossaceae</taxon>
        <taxon>Trichoglossum</taxon>
    </lineage>
</organism>
<feature type="compositionally biased region" description="Basic residues" evidence="1">
    <location>
        <begin position="1"/>
        <end position="10"/>
    </location>
</feature>
<name>A0A9P8IA30_9PEZI</name>
<sequence>MLKEIHKRLKPLLEKEPEFGGDMRRSEESSELSGDEDGDESEEDTIRTDPPATDYPATGPPTTGPPTAAPYPRPNRRTSITSITNRLHNIITRTPTNPDGTEVIELPTPTPYSRPRRTSIMKRFRNPFSETPHNSGGIEIAELAPQNGLHELE</sequence>
<keyword evidence="3" id="KW-1185">Reference proteome</keyword>
<feature type="compositionally biased region" description="Pro residues" evidence="1">
    <location>
        <begin position="58"/>
        <end position="73"/>
    </location>
</feature>
<protein>
    <submittedName>
        <fullName evidence="2">Uncharacterized protein</fullName>
    </submittedName>
</protein>
<feature type="compositionally biased region" description="Acidic residues" evidence="1">
    <location>
        <begin position="29"/>
        <end position="43"/>
    </location>
</feature>
<feature type="compositionally biased region" description="Polar residues" evidence="1">
    <location>
        <begin position="77"/>
        <end position="99"/>
    </location>
</feature>
<evidence type="ECO:0000313" key="2">
    <source>
        <dbReference type="EMBL" id="KAH0547913.1"/>
    </source>
</evidence>
<evidence type="ECO:0000313" key="3">
    <source>
        <dbReference type="Proteomes" id="UP000750711"/>
    </source>
</evidence>
<comment type="caution">
    <text evidence="2">The sequence shown here is derived from an EMBL/GenBank/DDBJ whole genome shotgun (WGS) entry which is preliminary data.</text>
</comment>
<evidence type="ECO:0000256" key="1">
    <source>
        <dbReference type="SAM" id="MobiDB-lite"/>
    </source>
</evidence>
<accession>A0A9P8IA30</accession>
<dbReference type="Proteomes" id="UP000750711">
    <property type="component" value="Unassembled WGS sequence"/>
</dbReference>
<dbReference type="AlphaFoldDB" id="A0A9P8IA30"/>
<dbReference type="EMBL" id="JAGHQM010003096">
    <property type="protein sequence ID" value="KAH0547913.1"/>
    <property type="molecule type" value="Genomic_DNA"/>
</dbReference>
<proteinExistence type="predicted"/>
<gene>
    <name evidence="2" type="ORF">GP486_008346</name>
</gene>
<reference evidence="2" key="1">
    <citation type="submission" date="2021-03" db="EMBL/GenBank/DDBJ databases">
        <title>Comparative genomics and phylogenomic investigation of the class Geoglossomycetes provide insights into ecological specialization and systematics.</title>
        <authorList>
            <person name="Melie T."/>
            <person name="Pirro S."/>
            <person name="Miller A.N."/>
            <person name="Quandt A."/>
        </authorList>
    </citation>
    <scope>NUCLEOTIDE SEQUENCE</scope>
    <source>
        <strain evidence="2">CAQ_001_2017</strain>
    </source>
</reference>
<feature type="compositionally biased region" description="Basic and acidic residues" evidence="1">
    <location>
        <begin position="11"/>
        <end position="28"/>
    </location>
</feature>